<gene>
    <name evidence="2" type="ORF">CEXT_415901</name>
</gene>
<name>A0AAV4SAD4_CAEEX</name>
<feature type="compositionally biased region" description="Basic and acidic residues" evidence="1">
    <location>
        <begin position="38"/>
        <end position="91"/>
    </location>
</feature>
<accession>A0AAV4SAD4</accession>
<protein>
    <submittedName>
        <fullName evidence="2">Uncharacterized protein</fullName>
    </submittedName>
</protein>
<dbReference type="Proteomes" id="UP001054945">
    <property type="component" value="Unassembled WGS sequence"/>
</dbReference>
<keyword evidence="3" id="KW-1185">Reference proteome</keyword>
<dbReference type="AlphaFoldDB" id="A0AAV4SAD4"/>
<evidence type="ECO:0000313" key="3">
    <source>
        <dbReference type="Proteomes" id="UP001054945"/>
    </source>
</evidence>
<dbReference type="EMBL" id="BPLR01009251">
    <property type="protein sequence ID" value="GIY30580.1"/>
    <property type="molecule type" value="Genomic_DNA"/>
</dbReference>
<sequence>MANSSACDLVQKFKSQTHSPLMQQAIKVIRVEPSYQPDEARRRRRLESVRRSRQKPEVKQKIREAERKRRLEKRLEKVAAKDSGRATKPESVRVNMCPV</sequence>
<proteinExistence type="predicted"/>
<organism evidence="2 3">
    <name type="scientific">Caerostris extrusa</name>
    <name type="common">Bark spider</name>
    <name type="synonym">Caerostris bankana</name>
    <dbReference type="NCBI Taxonomy" id="172846"/>
    <lineage>
        <taxon>Eukaryota</taxon>
        <taxon>Metazoa</taxon>
        <taxon>Ecdysozoa</taxon>
        <taxon>Arthropoda</taxon>
        <taxon>Chelicerata</taxon>
        <taxon>Arachnida</taxon>
        <taxon>Araneae</taxon>
        <taxon>Araneomorphae</taxon>
        <taxon>Entelegynae</taxon>
        <taxon>Araneoidea</taxon>
        <taxon>Araneidae</taxon>
        <taxon>Caerostris</taxon>
    </lineage>
</organism>
<evidence type="ECO:0000313" key="2">
    <source>
        <dbReference type="EMBL" id="GIY30580.1"/>
    </source>
</evidence>
<comment type="caution">
    <text evidence="2">The sequence shown here is derived from an EMBL/GenBank/DDBJ whole genome shotgun (WGS) entry which is preliminary data.</text>
</comment>
<evidence type="ECO:0000256" key="1">
    <source>
        <dbReference type="SAM" id="MobiDB-lite"/>
    </source>
</evidence>
<reference evidence="2 3" key="1">
    <citation type="submission" date="2021-06" db="EMBL/GenBank/DDBJ databases">
        <title>Caerostris extrusa draft genome.</title>
        <authorList>
            <person name="Kono N."/>
            <person name="Arakawa K."/>
        </authorList>
    </citation>
    <scope>NUCLEOTIDE SEQUENCE [LARGE SCALE GENOMIC DNA]</scope>
</reference>
<feature type="region of interest" description="Disordered" evidence="1">
    <location>
        <begin position="37"/>
        <end position="99"/>
    </location>
</feature>